<dbReference type="PANTHER" id="PTHR11552">
    <property type="entry name" value="GLUCOSE-METHANOL-CHOLINE GMC OXIDOREDUCTASE"/>
    <property type="match status" value="1"/>
</dbReference>
<proteinExistence type="inferred from homology"/>
<evidence type="ECO:0000256" key="2">
    <source>
        <dbReference type="ARBA" id="ARBA00010790"/>
    </source>
</evidence>
<dbReference type="PANTHER" id="PTHR11552:SF147">
    <property type="entry name" value="CHOLINE DEHYDROGENASE, MITOCHONDRIAL"/>
    <property type="match status" value="1"/>
</dbReference>
<accession>A0ABT0YBM2</accession>
<evidence type="ECO:0000313" key="7">
    <source>
        <dbReference type="Proteomes" id="UP001523216"/>
    </source>
</evidence>
<evidence type="ECO:0000313" key="6">
    <source>
        <dbReference type="EMBL" id="MCM4083442.1"/>
    </source>
</evidence>
<comment type="cofactor">
    <cofactor evidence="1">
        <name>FAD</name>
        <dbReference type="ChEBI" id="CHEBI:57692"/>
    </cofactor>
</comment>
<evidence type="ECO:0000256" key="4">
    <source>
        <dbReference type="ARBA" id="ARBA00022827"/>
    </source>
</evidence>
<sequence length="139" mass="15122">METVVANGPRHDGASQTMVTQRRGARFSAVDGYLKAARRRKNLVVRMGAHTTRVLFDGTRAIGVEYVREVTLFAAERPAQLAVNTTGFETPPCSTQEMRKPSAVAARTSPACGPVTRSLIDDVRRSTSAERHHEVSGLS</sequence>
<keyword evidence="7" id="KW-1185">Reference proteome</keyword>
<name>A0ABT0YBM2_9ACTN</name>
<dbReference type="Proteomes" id="UP001523216">
    <property type="component" value="Unassembled WGS sequence"/>
</dbReference>
<gene>
    <name evidence="6" type="ORF">LXN57_38430</name>
</gene>
<dbReference type="Gene3D" id="3.50.50.60">
    <property type="entry name" value="FAD/NAD(P)-binding domain"/>
    <property type="match status" value="1"/>
</dbReference>
<dbReference type="Pfam" id="PF00732">
    <property type="entry name" value="GMC_oxred_N"/>
    <property type="match status" value="1"/>
</dbReference>
<keyword evidence="3" id="KW-0285">Flavoprotein</keyword>
<evidence type="ECO:0000259" key="5">
    <source>
        <dbReference type="Pfam" id="PF00732"/>
    </source>
</evidence>
<keyword evidence="4" id="KW-0274">FAD</keyword>
<dbReference type="SUPFAM" id="SSF51905">
    <property type="entry name" value="FAD/NAD(P)-binding domain"/>
    <property type="match status" value="1"/>
</dbReference>
<dbReference type="Gene3D" id="3.30.560.10">
    <property type="entry name" value="Glucose Oxidase, domain 3"/>
    <property type="match status" value="1"/>
</dbReference>
<organism evidence="6 7">
    <name type="scientific">Paractinoplanes hotanensis</name>
    <dbReference type="NCBI Taxonomy" id="2906497"/>
    <lineage>
        <taxon>Bacteria</taxon>
        <taxon>Bacillati</taxon>
        <taxon>Actinomycetota</taxon>
        <taxon>Actinomycetes</taxon>
        <taxon>Micromonosporales</taxon>
        <taxon>Micromonosporaceae</taxon>
        <taxon>Paractinoplanes</taxon>
    </lineage>
</organism>
<comment type="caution">
    <text evidence="6">The sequence shown here is derived from an EMBL/GenBank/DDBJ whole genome shotgun (WGS) entry which is preliminary data.</text>
</comment>
<evidence type="ECO:0000256" key="1">
    <source>
        <dbReference type="ARBA" id="ARBA00001974"/>
    </source>
</evidence>
<dbReference type="EMBL" id="JAMQOL010000059">
    <property type="protein sequence ID" value="MCM4083442.1"/>
    <property type="molecule type" value="Genomic_DNA"/>
</dbReference>
<comment type="similarity">
    <text evidence="2">Belongs to the GMC oxidoreductase family.</text>
</comment>
<dbReference type="InterPro" id="IPR000172">
    <property type="entry name" value="GMC_OxRdtase_N"/>
</dbReference>
<reference evidence="6 7" key="1">
    <citation type="submission" date="2022-06" db="EMBL/GenBank/DDBJ databases">
        <title>Actinoplanes abujensis sp. nov., isolated from Nigerian arid soil.</title>
        <authorList>
            <person name="Ding P."/>
        </authorList>
    </citation>
    <scope>NUCLEOTIDE SEQUENCE [LARGE SCALE GENOMIC DNA]</scope>
    <source>
        <strain evidence="7">TRM88002</strain>
    </source>
</reference>
<evidence type="ECO:0000256" key="3">
    <source>
        <dbReference type="ARBA" id="ARBA00022630"/>
    </source>
</evidence>
<dbReference type="InterPro" id="IPR012132">
    <property type="entry name" value="GMC_OxRdtase"/>
</dbReference>
<feature type="domain" description="Glucose-methanol-choline oxidoreductase N-terminal" evidence="5">
    <location>
        <begin position="3"/>
        <end position="90"/>
    </location>
</feature>
<dbReference type="InterPro" id="IPR036188">
    <property type="entry name" value="FAD/NAD-bd_sf"/>
</dbReference>
<protein>
    <submittedName>
        <fullName evidence="6">GMC family oxidoreductase N-terminal domain-containing protein</fullName>
    </submittedName>
</protein>